<sequence length="270" mass="28739">MGVSSVILPAAVSFTLAAAAAREPDAPPPPPQRIRALALELRVLFKSSAGNVVVVLVDLVDVDVAVGGASEERVTLLVPAERYAPGKADLFGLLAGDFCEHVLVLQVPDLDHLVGGDTEPVVARREAERVDGRAGLEQVQAVAVLHVPEARDAVFAARGAQRAVGGNRGGGDGAFVARQVELEVAGGQFPHLMHSFHANTMPKLTFTTLSHPPETKTCSCGFGENLTHETQSLCALLTVRLHSDRVFHNLMVLSRLPEMMWRLSGLKSTL</sequence>
<gene>
    <name evidence="2" type="ORF">BcabD6B2_39330</name>
</gene>
<evidence type="ECO:0000313" key="2">
    <source>
        <dbReference type="EMBL" id="GIX64498.1"/>
    </source>
</evidence>
<dbReference type="EMBL" id="BPLF01000003">
    <property type="protein sequence ID" value="GIX64498.1"/>
    <property type="molecule type" value="Genomic_DNA"/>
</dbReference>
<evidence type="ECO:0000313" key="3">
    <source>
        <dbReference type="Proteomes" id="UP001497744"/>
    </source>
</evidence>
<dbReference type="GeneID" id="94195979"/>
<proteinExistence type="predicted"/>
<protein>
    <submittedName>
        <fullName evidence="2">Sorbitol dehydrogenase</fullName>
    </submittedName>
</protein>
<evidence type="ECO:0000256" key="1">
    <source>
        <dbReference type="SAM" id="SignalP"/>
    </source>
</evidence>
<dbReference type="RefSeq" id="XP_067716567.1">
    <property type="nucleotide sequence ID" value="XM_067860466.1"/>
</dbReference>
<feature type="signal peptide" evidence="1">
    <location>
        <begin position="1"/>
        <end position="21"/>
    </location>
</feature>
<dbReference type="Proteomes" id="UP001497744">
    <property type="component" value="Unassembled WGS sequence"/>
</dbReference>
<accession>A0AAV4LWF5</accession>
<dbReference type="AlphaFoldDB" id="A0AAV4LWF5"/>
<keyword evidence="3" id="KW-1185">Reference proteome</keyword>
<organism evidence="2 3">
    <name type="scientific">Babesia caballi</name>
    <dbReference type="NCBI Taxonomy" id="5871"/>
    <lineage>
        <taxon>Eukaryota</taxon>
        <taxon>Sar</taxon>
        <taxon>Alveolata</taxon>
        <taxon>Apicomplexa</taxon>
        <taxon>Aconoidasida</taxon>
        <taxon>Piroplasmida</taxon>
        <taxon>Babesiidae</taxon>
        <taxon>Babesia</taxon>
    </lineage>
</organism>
<comment type="caution">
    <text evidence="2">The sequence shown here is derived from an EMBL/GenBank/DDBJ whole genome shotgun (WGS) entry which is preliminary data.</text>
</comment>
<feature type="chain" id="PRO_5043887328" evidence="1">
    <location>
        <begin position="22"/>
        <end position="270"/>
    </location>
</feature>
<reference evidence="2 3" key="1">
    <citation type="submission" date="2021-06" db="EMBL/GenBank/DDBJ databases">
        <title>Genome sequence of Babesia caballi.</title>
        <authorList>
            <person name="Yamagishi J."/>
            <person name="Kidaka T."/>
            <person name="Ochi A."/>
        </authorList>
    </citation>
    <scope>NUCLEOTIDE SEQUENCE [LARGE SCALE GENOMIC DNA]</scope>
    <source>
        <strain evidence="2">USDA-D6B2</strain>
    </source>
</reference>
<name>A0AAV4LWF5_BABCB</name>
<keyword evidence="1" id="KW-0732">Signal</keyword>